<keyword evidence="5" id="KW-0539">Nucleus</keyword>
<dbReference type="InterPro" id="IPR050527">
    <property type="entry name" value="Snail/Krueppel_Znf"/>
</dbReference>
<dbReference type="AlphaFoldDB" id="A0A6J0B7W7"/>
<dbReference type="Pfam" id="PF12874">
    <property type="entry name" value="zf-met"/>
    <property type="match status" value="1"/>
</dbReference>
<feature type="domain" description="C2H2-type" evidence="8">
    <location>
        <begin position="253"/>
        <end position="280"/>
    </location>
</feature>
<dbReference type="GO" id="GO:0000981">
    <property type="term" value="F:DNA-binding transcription factor activity, RNA polymerase II-specific"/>
    <property type="evidence" value="ECO:0007669"/>
    <property type="project" value="TreeGrafter"/>
</dbReference>
<evidence type="ECO:0000256" key="7">
    <source>
        <dbReference type="PROSITE-ProRule" id="PRU00042"/>
    </source>
</evidence>
<dbReference type="GO" id="GO:0003677">
    <property type="term" value="F:DNA binding"/>
    <property type="evidence" value="ECO:0007669"/>
    <property type="project" value="UniProtKB-KW"/>
</dbReference>
<dbReference type="GeneID" id="107217905"/>
<feature type="domain" description="C2H2-type" evidence="8">
    <location>
        <begin position="281"/>
        <end position="308"/>
    </location>
</feature>
<dbReference type="GO" id="GO:0005634">
    <property type="term" value="C:nucleus"/>
    <property type="evidence" value="ECO:0007669"/>
    <property type="project" value="UniProtKB-SubCell"/>
</dbReference>
<feature type="domain" description="C2H2-type" evidence="8">
    <location>
        <begin position="109"/>
        <end position="136"/>
    </location>
</feature>
<keyword evidence="9" id="KW-1185">Reference proteome</keyword>
<evidence type="ECO:0000259" key="8">
    <source>
        <dbReference type="PROSITE" id="PS50157"/>
    </source>
</evidence>
<evidence type="ECO:0000313" key="9">
    <source>
        <dbReference type="Proteomes" id="UP000829291"/>
    </source>
</evidence>
<evidence type="ECO:0000256" key="5">
    <source>
        <dbReference type="ARBA" id="ARBA00023242"/>
    </source>
</evidence>
<accession>A0A6J0B7W7</accession>
<feature type="domain" description="C2H2-type" evidence="8">
    <location>
        <begin position="309"/>
        <end position="336"/>
    </location>
</feature>
<feature type="domain" description="C2H2-type" evidence="8">
    <location>
        <begin position="199"/>
        <end position="227"/>
    </location>
</feature>
<dbReference type="InParanoid" id="A0A6J0B7W7"/>
<keyword evidence="3 7" id="KW-0863">Zinc-finger</keyword>
<dbReference type="SMART" id="SM00355">
    <property type="entry name" value="ZnF_C2H2"/>
    <property type="match status" value="9"/>
</dbReference>
<dbReference type="RefSeq" id="XP_015511085.2">
    <property type="nucleotide sequence ID" value="XM_015655599.2"/>
</dbReference>
<dbReference type="InterPro" id="IPR013087">
    <property type="entry name" value="Znf_C2H2_type"/>
</dbReference>
<dbReference type="Pfam" id="PF00096">
    <property type="entry name" value="zf-C2H2"/>
    <property type="match status" value="5"/>
</dbReference>
<dbReference type="PANTHER" id="PTHR24388:SF53">
    <property type="entry name" value="CHORION TRANSCRIPTION FACTOR CF2-RELATED"/>
    <property type="match status" value="1"/>
</dbReference>
<feature type="domain" description="C2H2-type" evidence="8">
    <location>
        <begin position="227"/>
        <end position="254"/>
    </location>
</feature>
<feature type="domain" description="C2H2-type" evidence="8">
    <location>
        <begin position="170"/>
        <end position="198"/>
    </location>
</feature>
<evidence type="ECO:0000256" key="1">
    <source>
        <dbReference type="ARBA" id="ARBA00022723"/>
    </source>
</evidence>
<evidence type="ECO:0000256" key="6">
    <source>
        <dbReference type="ARBA" id="ARBA00037948"/>
    </source>
</evidence>
<dbReference type="PROSITE" id="PS50157">
    <property type="entry name" value="ZINC_FINGER_C2H2_2"/>
    <property type="match status" value="8"/>
</dbReference>
<dbReference type="Proteomes" id="UP000829291">
    <property type="component" value="Chromosome 5"/>
</dbReference>
<evidence type="ECO:0000313" key="10">
    <source>
        <dbReference type="RefSeq" id="XP_015511085.2"/>
    </source>
</evidence>
<dbReference type="PROSITE" id="PS00028">
    <property type="entry name" value="ZINC_FINGER_C2H2_1"/>
    <property type="match status" value="7"/>
</dbReference>
<dbReference type="PANTHER" id="PTHR24388">
    <property type="entry name" value="ZINC FINGER PROTEIN"/>
    <property type="match status" value="1"/>
</dbReference>
<reference evidence="10" key="1">
    <citation type="submission" date="2025-08" db="UniProtKB">
        <authorList>
            <consortium name="RefSeq"/>
        </authorList>
    </citation>
    <scope>IDENTIFICATION</scope>
    <source>
        <tissue evidence="10">Thorax and Abdomen</tissue>
    </source>
</reference>
<name>A0A6J0B7W7_NEOLC</name>
<keyword evidence="4" id="KW-0862">Zinc</keyword>
<dbReference type="GO" id="GO:0008270">
    <property type="term" value="F:zinc ion binding"/>
    <property type="evidence" value="ECO:0007669"/>
    <property type="project" value="UniProtKB-KW"/>
</dbReference>
<sequence length="365" mass="41968">MPDPLLLRKQHQEKRSRAVVTQKQSKPKLILPKSLSPEYAVVLPKSYILISSDGKPPSKVPQDIDVLKLVEQAQGEKVESLYERYSCNICSVKFAKRTLFVKHVKMHTYRCETCLKPFKSEIDLDLHLKTHGSQEDVKLEYPCNVCNYVSKNKRILEAHFIRKHTDVYNFSCEVCGKAYKIKNDLRTHVIKYHSGNPPVVCDVCGKSCVDKHTLKVHQKFAHYKPQFKCSICPKRMVSQENLDQHVQWHNEKVICEECGKTFSEKCSLAVHMRTHTGDKPYPCPVCEKSFARSGAQRQHILTHTGQRPYVCDICGKSFTQKPGLICHRKTHPGPLPPLPPLYIEDILKQFEADCLDKYKNSPENK</sequence>
<evidence type="ECO:0000256" key="3">
    <source>
        <dbReference type="ARBA" id="ARBA00022771"/>
    </source>
</evidence>
<feature type="domain" description="C2H2-type" evidence="8">
    <location>
        <begin position="85"/>
        <end position="108"/>
    </location>
</feature>
<evidence type="ECO:0000256" key="4">
    <source>
        <dbReference type="ARBA" id="ARBA00022833"/>
    </source>
</evidence>
<proteinExistence type="inferred from homology"/>
<dbReference type="InterPro" id="IPR036236">
    <property type="entry name" value="Znf_C2H2_sf"/>
</dbReference>
<organism evidence="10">
    <name type="scientific">Neodiprion lecontei</name>
    <name type="common">Redheaded pine sawfly</name>
    <dbReference type="NCBI Taxonomy" id="441921"/>
    <lineage>
        <taxon>Eukaryota</taxon>
        <taxon>Metazoa</taxon>
        <taxon>Ecdysozoa</taxon>
        <taxon>Arthropoda</taxon>
        <taxon>Hexapoda</taxon>
        <taxon>Insecta</taxon>
        <taxon>Pterygota</taxon>
        <taxon>Neoptera</taxon>
        <taxon>Endopterygota</taxon>
        <taxon>Hymenoptera</taxon>
        <taxon>Tenthredinoidea</taxon>
        <taxon>Diprionidae</taxon>
        <taxon>Diprioninae</taxon>
        <taxon>Neodiprion</taxon>
    </lineage>
</organism>
<evidence type="ECO:0000256" key="2">
    <source>
        <dbReference type="ARBA" id="ARBA00022737"/>
    </source>
</evidence>
<dbReference type="OrthoDB" id="6077919at2759"/>
<gene>
    <name evidence="10" type="primary">LOC107217905</name>
</gene>
<keyword evidence="1" id="KW-0479">Metal-binding</keyword>
<dbReference type="KEGG" id="nlo:107217905"/>
<keyword evidence="2" id="KW-0677">Repeat</keyword>
<comment type="similarity">
    <text evidence="6">Belongs to the snail C2H2-type zinc-finger protein family.</text>
</comment>
<dbReference type="SUPFAM" id="SSF57667">
    <property type="entry name" value="beta-beta-alpha zinc fingers"/>
    <property type="match status" value="6"/>
</dbReference>
<protein>
    <submittedName>
        <fullName evidence="10">Oocyte zinc finger protein XlCOF6.1-like</fullName>
    </submittedName>
</protein>
<dbReference type="Gene3D" id="3.30.160.60">
    <property type="entry name" value="Classic Zinc Finger"/>
    <property type="match status" value="6"/>
</dbReference>